<keyword evidence="3" id="KW-1185">Reference proteome</keyword>
<feature type="region of interest" description="Disordered" evidence="1">
    <location>
        <begin position="34"/>
        <end position="68"/>
    </location>
</feature>
<comment type="caution">
    <text evidence="2">The sequence shown here is derived from an EMBL/GenBank/DDBJ whole genome shotgun (WGS) entry which is preliminary data.</text>
</comment>
<proteinExistence type="predicted"/>
<dbReference type="RefSeq" id="WP_245369577.1">
    <property type="nucleotide sequence ID" value="NZ_JAGGMS010000001.1"/>
</dbReference>
<gene>
    <name evidence="2" type="ORF">JOM49_007101</name>
</gene>
<evidence type="ECO:0000313" key="3">
    <source>
        <dbReference type="Proteomes" id="UP000741013"/>
    </source>
</evidence>
<name>A0ABS4Q1M8_9PSEU</name>
<organism evidence="2 3">
    <name type="scientific">Amycolatopsis magusensis</name>
    <dbReference type="NCBI Taxonomy" id="882444"/>
    <lineage>
        <taxon>Bacteria</taxon>
        <taxon>Bacillati</taxon>
        <taxon>Actinomycetota</taxon>
        <taxon>Actinomycetes</taxon>
        <taxon>Pseudonocardiales</taxon>
        <taxon>Pseudonocardiaceae</taxon>
        <taxon>Amycolatopsis</taxon>
    </lineage>
</organism>
<dbReference type="EMBL" id="JAGGMS010000001">
    <property type="protein sequence ID" value="MBP2185575.1"/>
    <property type="molecule type" value="Genomic_DNA"/>
</dbReference>
<evidence type="ECO:0000256" key="1">
    <source>
        <dbReference type="SAM" id="MobiDB-lite"/>
    </source>
</evidence>
<reference evidence="2 3" key="1">
    <citation type="submission" date="2021-03" db="EMBL/GenBank/DDBJ databases">
        <title>Sequencing the genomes of 1000 actinobacteria strains.</title>
        <authorList>
            <person name="Klenk H.-P."/>
        </authorList>
    </citation>
    <scope>NUCLEOTIDE SEQUENCE [LARGE SCALE GENOMIC DNA]</scope>
    <source>
        <strain evidence="2 3">DSM 45510</strain>
    </source>
</reference>
<dbReference type="Proteomes" id="UP000741013">
    <property type="component" value="Unassembled WGS sequence"/>
</dbReference>
<sequence length="68" mass="7176">MLVFLDAMVPEDGETTVDVLPVTKQLIDLTVDGWRVPPMPEQPPTLGLSGGPSQQANGCANCRPVTTA</sequence>
<feature type="compositionally biased region" description="Polar residues" evidence="1">
    <location>
        <begin position="51"/>
        <end position="68"/>
    </location>
</feature>
<protein>
    <submittedName>
        <fullName evidence="2">Uncharacterized protein</fullName>
    </submittedName>
</protein>
<accession>A0ABS4Q1M8</accession>
<evidence type="ECO:0000313" key="2">
    <source>
        <dbReference type="EMBL" id="MBP2185575.1"/>
    </source>
</evidence>